<gene>
    <name evidence="1" type="ORF">NDI38_23595</name>
</gene>
<dbReference type="EMBL" id="JAMPLM010000033">
    <property type="protein sequence ID" value="MEP1061418.1"/>
    <property type="molecule type" value="Genomic_DNA"/>
</dbReference>
<protein>
    <submittedName>
        <fullName evidence="1">Uncharacterized protein</fullName>
    </submittedName>
</protein>
<reference evidence="1 2" key="1">
    <citation type="submission" date="2022-04" db="EMBL/GenBank/DDBJ databases">
        <title>Positive selection, recombination, and allopatry shape intraspecific diversity of widespread and dominant cyanobacteria.</title>
        <authorList>
            <person name="Wei J."/>
            <person name="Shu W."/>
            <person name="Hu C."/>
        </authorList>
    </citation>
    <scope>NUCLEOTIDE SEQUENCE [LARGE SCALE GENOMIC DNA]</scope>
    <source>
        <strain evidence="1 2">AS-A4</strain>
    </source>
</reference>
<evidence type="ECO:0000313" key="2">
    <source>
        <dbReference type="Proteomes" id="UP001476950"/>
    </source>
</evidence>
<evidence type="ECO:0000313" key="1">
    <source>
        <dbReference type="EMBL" id="MEP1061418.1"/>
    </source>
</evidence>
<sequence length="92" mass="10569">MDSAQYPFGKIHYLFRKADHANWQRQESKRHILRSQLGFTDVVSTRPKPCVGCANYHGMAYGYSREARTPLICGFHPYGWQSESACPDWCGV</sequence>
<proteinExistence type="predicted"/>
<keyword evidence="2" id="KW-1185">Reference proteome</keyword>
<dbReference type="Proteomes" id="UP001476950">
    <property type="component" value="Unassembled WGS sequence"/>
</dbReference>
<comment type="caution">
    <text evidence="1">The sequence shown here is derived from an EMBL/GenBank/DDBJ whole genome shotgun (WGS) entry which is preliminary data.</text>
</comment>
<accession>A0ABV0KQA7</accession>
<organism evidence="1 2">
    <name type="scientific">Stenomitos frigidus AS-A4</name>
    <dbReference type="NCBI Taxonomy" id="2933935"/>
    <lineage>
        <taxon>Bacteria</taxon>
        <taxon>Bacillati</taxon>
        <taxon>Cyanobacteriota</taxon>
        <taxon>Cyanophyceae</taxon>
        <taxon>Leptolyngbyales</taxon>
        <taxon>Leptolyngbyaceae</taxon>
        <taxon>Stenomitos</taxon>
    </lineage>
</organism>
<dbReference type="RefSeq" id="WP_190447235.1">
    <property type="nucleotide sequence ID" value="NZ_JAMPLM010000033.1"/>
</dbReference>
<name>A0ABV0KQA7_9CYAN</name>